<feature type="region of interest" description="Disordered" evidence="1">
    <location>
        <begin position="1"/>
        <end position="24"/>
    </location>
</feature>
<feature type="transmembrane region" description="Helical" evidence="2">
    <location>
        <begin position="46"/>
        <end position="68"/>
    </location>
</feature>
<keyword evidence="2" id="KW-0472">Membrane</keyword>
<evidence type="ECO:0000256" key="2">
    <source>
        <dbReference type="SAM" id="Phobius"/>
    </source>
</evidence>
<proteinExistence type="predicted"/>
<evidence type="ECO:0000313" key="3">
    <source>
        <dbReference type="EMBL" id="TQN45663.1"/>
    </source>
</evidence>
<feature type="transmembrane region" description="Helical" evidence="2">
    <location>
        <begin position="146"/>
        <end position="166"/>
    </location>
</feature>
<feature type="transmembrane region" description="Helical" evidence="2">
    <location>
        <begin position="80"/>
        <end position="101"/>
    </location>
</feature>
<reference evidence="3 4" key="1">
    <citation type="submission" date="2019-06" db="EMBL/GenBank/DDBJ databases">
        <title>Sequencing the genomes of 1000 actinobacteria strains.</title>
        <authorList>
            <person name="Klenk H.-P."/>
        </authorList>
    </citation>
    <scope>NUCLEOTIDE SEQUENCE [LARGE SCALE GENOMIC DNA]</scope>
    <source>
        <strain evidence="3 4">DSM 21776</strain>
    </source>
</reference>
<comment type="caution">
    <text evidence="3">The sequence shown here is derived from an EMBL/GenBank/DDBJ whole genome shotgun (WGS) entry which is preliminary data.</text>
</comment>
<evidence type="ECO:0000313" key="4">
    <source>
        <dbReference type="Proteomes" id="UP000320085"/>
    </source>
</evidence>
<keyword evidence="2" id="KW-1133">Transmembrane helix</keyword>
<keyword evidence="2" id="KW-0812">Transmembrane</keyword>
<organism evidence="3 4">
    <name type="scientific">Humibacillus xanthopallidus</name>
    <dbReference type="NCBI Taxonomy" id="412689"/>
    <lineage>
        <taxon>Bacteria</taxon>
        <taxon>Bacillati</taxon>
        <taxon>Actinomycetota</taxon>
        <taxon>Actinomycetes</taxon>
        <taxon>Micrococcales</taxon>
        <taxon>Intrasporangiaceae</taxon>
        <taxon>Humibacillus</taxon>
    </lineage>
</organism>
<dbReference type="EMBL" id="VFQF01000002">
    <property type="protein sequence ID" value="TQN45663.1"/>
    <property type="molecule type" value="Genomic_DNA"/>
</dbReference>
<gene>
    <name evidence="3" type="ORF">FHX52_2362</name>
</gene>
<dbReference type="Proteomes" id="UP000320085">
    <property type="component" value="Unassembled WGS sequence"/>
</dbReference>
<name>A0A543PNM0_9MICO</name>
<protein>
    <submittedName>
        <fullName evidence="3">Uncharacterized protein</fullName>
    </submittedName>
</protein>
<dbReference type="AlphaFoldDB" id="A0A543PNM0"/>
<accession>A0A543PNM0</accession>
<feature type="transmembrane region" description="Helical" evidence="2">
    <location>
        <begin position="113"/>
        <end position="134"/>
    </location>
</feature>
<feature type="transmembrane region" description="Helical" evidence="2">
    <location>
        <begin position="178"/>
        <end position="206"/>
    </location>
</feature>
<sequence length="220" mass="21615">MGISAPGRHAGDMTTSTLPTRATAPRVDSPVVAARAAVATDRVPQLALVAPLLLFTHGILVWVDTIGVPDPADPAEARGSVLAVVAGGILVLGVAGFASLAGTLASRSGRSELAVLVTLLGAFGAGAAAAVWALRSTGWLVDPLPSGLATGGAVVTALALGLALVVHTAEGRMPSGSLALAGAAGAMLALPLGLEPLGALVLLIALAPLTHSTREPQHTP</sequence>
<evidence type="ECO:0000256" key="1">
    <source>
        <dbReference type="SAM" id="MobiDB-lite"/>
    </source>
</evidence>